<keyword evidence="1" id="KW-0862">Zinc</keyword>
<keyword evidence="5" id="KW-1185">Reference proteome</keyword>
<reference evidence="4" key="1">
    <citation type="submission" date="2020-10" db="EMBL/GenBank/DDBJ databases">
        <authorList>
            <person name="Kikuchi T."/>
        </authorList>
    </citation>
    <scope>NUCLEOTIDE SEQUENCE</scope>
    <source>
        <strain evidence="4">NKZ352</strain>
    </source>
</reference>
<dbReference type="InterPro" id="IPR013087">
    <property type="entry name" value="Znf_C2H2_type"/>
</dbReference>
<gene>
    <name evidence="4" type="ORF">CAUJ_LOCUS16119</name>
</gene>
<feature type="compositionally biased region" description="Basic and acidic residues" evidence="2">
    <location>
        <begin position="404"/>
        <end position="421"/>
    </location>
</feature>
<evidence type="ECO:0000313" key="4">
    <source>
        <dbReference type="EMBL" id="CAD6200222.1"/>
    </source>
</evidence>
<dbReference type="AlphaFoldDB" id="A0A8S1I0Q0"/>
<dbReference type="SUPFAM" id="SSF57667">
    <property type="entry name" value="beta-beta-alpha zinc fingers"/>
    <property type="match status" value="1"/>
</dbReference>
<dbReference type="PROSITE" id="PS50157">
    <property type="entry name" value="ZINC_FINGER_C2H2_2"/>
    <property type="match status" value="1"/>
</dbReference>
<name>A0A8S1I0Q0_9PELO</name>
<protein>
    <recommendedName>
        <fullName evidence="3">C2H2-type domain-containing protein</fullName>
    </recommendedName>
</protein>
<dbReference type="PROSITE" id="PS00028">
    <property type="entry name" value="ZINC_FINGER_C2H2_1"/>
    <property type="match status" value="2"/>
</dbReference>
<proteinExistence type="predicted"/>
<evidence type="ECO:0000256" key="1">
    <source>
        <dbReference type="PROSITE-ProRule" id="PRU00042"/>
    </source>
</evidence>
<feature type="non-terminal residue" evidence="4">
    <location>
        <position position="1"/>
    </location>
</feature>
<dbReference type="SMART" id="SM00355">
    <property type="entry name" value="ZnF_C2H2"/>
    <property type="match status" value="3"/>
</dbReference>
<organism evidence="4 5">
    <name type="scientific">Caenorhabditis auriculariae</name>
    <dbReference type="NCBI Taxonomy" id="2777116"/>
    <lineage>
        <taxon>Eukaryota</taxon>
        <taxon>Metazoa</taxon>
        <taxon>Ecdysozoa</taxon>
        <taxon>Nematoda</taxon>
        <taxon>Chromadorea</taxon>
        <taxon>Rhabditida</taxon>
        <taxon>Rhabditina</taxon>
        <taxon>Rhabditomorpha</taxon>
        <taxon>Rhabditoidea</taxon>
        <taxon>Rhabditidae</taxon>
        <taxon>Peloderinae</taxon>
        <taxon>Caenorhabditis</taxon>
    </lineage>
</organism>
<feature type="domain" description="C2H2-type" evidence="3">
    <location>
        <begin position="106"/>
        <end position="128"/>
    </location>
</feature>
<dbReference type="Gene3D" id="3.30.160.60">
    <property type="entry name" value="Classic Zinc Finger"/>
    <property type="match status" value="1"/>
</dbReference>
<accession>A0A8S1I0Q0</accession>
<dbReference type="Proteomes" id="UP000835052">
    <property type="component" value="Unassembled WGS sequence"/>
</dbReference>
<dbReference type="InterPro" id="IPR036236">
    <property type="entry name" value="Znf_C2H2_sf"/>
</dbReference>
<dbReference type="Pfam" id="PF12874">
    <property type="entry name" value="zf-met"/>
    <property type="match status" value="1"/>
</dbReference>
<dbReference type="OrthoDB" id="4748970at2759"/>
<sequence length="509" mass="58463">TKKFRDCKCARCVHPEAFGPDEKLITNYLGEESRRPALKEIVIQGGKKTASILLRSRNFKAPPSTEDLPDLGKENLFDELSDTNVENAPNFEINGNYIGDCEKRFYACEICGKGFTDSLQAQSHISGHKPNWLKCVFCGLSLNGRIALRQHYMSEHMDQSSSTFTCGGCFSVFPTRIHYEHHLLLLPEAHPCHVMDYRQDMYFDRPNISEDRNPPVNISHASERVLPVFKQQNGGNPRDFKRLMVTPLGVRSMAEIEKNMKSFLMVKEKPPSTKPLSKDHRKTVLEMCKRVRQKPEENIPEIRIYKKAPLEEEDEEEEFEPYGRKNNVKWDELLCNEAAAREFPDWPAGLRKEFDNTKRPKEYCAFLREKMYGTPCPPPPTSHLAWADHPRSAGLEGMFGITGNEDRKADQRTPKTPSKFDRGRFSVDSSVPIFTTDCDDGFMPFFPNPAFRGDPSLLNKTKDEFDIVREDHLFAVYEPNDGRNLELLSEPKTEVSEDAFEENLSFWPH</sequence>
<dbReference type="EMBL" id="CAJGYM010000258">
    <property type="protein sequence ID" value="CAD6200222.1"/>
    <property type="molecule type" value="Genomic_DNA"/>
</dbReference>
<keyword evidence="1" id="KW-0863">Zinc-finger</keyword>
<comment type="caution">
    <text evidence="4">The sequence shown here is derived from an EMBL/GenBank/DDBJ whole genome shotgun (WGS) entry which is preliminary data.</text>
</comment>
<keyword evidence="1" id="KW-0479">Metal-binding</keyword>
<dbReference type="GO" id="GO:0008270">
    <property type="term" value="F:zinc ion binding"/>
    <property type="evidence" value="ECO:0007669"/>
    <property type="project" value="UniProtKB-KW"/>
</dbReference>
<evidence type="ECO:0000256" key="2">
    <source>
        <dbReference type="SAM" id="MobiDB-lite"/>
    </source>
</evidence>
<feature type="region of interest" description="Disordered" evidence="2">
    <location>
        <begin position="402"/>
        <end position="421"/>
    </location>
</feature>
<evidence type="ECO:0000259" key="3">
    <source>
        <dbReference type="PROSITE" id="PS50157"/>
    </source>
</evidence>
<evidence type="ECO:0000313" key="5">
    <source>
        <dbReference type="Proteomes" id="UP000835052"/>
    </source>
</evidence>